<protein>
    <submittedName>
        <fullName evidence="2">Uncharacterized protein</fullName>
    </submittedName>
</protein>
<keyword evidence="3" id="KW-1185">Reference proteome</keyword>
<gene>
    <name evidence="2" type="ORF">EZ437_05930</name>
</gene>
<accession>A0A4R0NQX0</accession>
<sequence length="144" mass="16974">MQNYKNHIRFYTAHHFVFYPVILALAGLSVYFAFRGADHAALLWIFLALAFFVIGWLSFMLRQHYAMTGQNRTVVLEMRFRYYVLTHERLELVEDRLSFGQIAALRFASDAELAALMERTLKENLSPDEIKRSIKNWLPDNKRV</sequence>
<dbReference type="InterPro" id="IPR045385">
    <property type="entry name" value="DUF6526"/>
</dbReference>
<dbReference type="AlphaFoldDB" id="A0A4R0NQX0"/>
<dbReference type="Pfam" id="PF20136">
    <property type="entry name" value="DUF6526"/>
    <property type="match status" value="1"/>
</dbReference>
<dbReference type="RefSeq" id="WP_131594187.1">
    <property type="nucleotide sequence ID" value="NZ_SJSL01000001.1"/>
</dbReference>
<evidence type="ECO:0000256" key="1">
    <source>
        <dbReference type="SAM" id="Phobius"/>
    </source>
</evidence>
<feature type="transmembrane region" description="Helical" evidence="1">
    <location>
        <begin position="12"/>
        <end position="34"/>
    </location>
</feature>
<comment type="caution">
    <text evidence="2">The sequence shown here is derived from an EMBL/GenBank/DDBJ whole genome shotgun (WGS) entry which is preliminary data.</text>
</comment>
<proteinExistence type="predicted"/>
<evidence type="ECO:0000313" key="3">
    <source>
        <dbReference type="Proteomes" id="UP000293347"/>
    </source>
</evidence>
<evidence type="ECO:0000313" key="2">
    <source>
        <dbReference type="EMBL" id="TCD03502.1"/>
    </source>
</evidence>
<feature type="transmembrane region" description="Helical" evidence="1">
    <location>
        <begin position="40"/>
        <end position="61"/>
    </location>
</feature>
<organism evidence="2 3">
    <name type="scientific">Pedobacter psychroterrae</name>
    <dbReference type="NCBI Taxonomy" id="2530453"/>
    <lineage>
        <taxon>Bacteria</taxon>
        <taxon>Pseudomonadati</taxon>
        <taxon>Bacteroidota</taxon>
        <taxon>Sphingobacteriia</taxon>
        <taxon>Sphingobacteriales</taxon>
        <taxon>Sphingobacteriaceae</taxon>
        <taxon>Pedobacter</taxon>
    </lineage>
</organism>
<name>A0A4R0NQX0_9SPHI</name>
<dbReference type="OrthoDB" id="765463at2"/>
<keyword evidence="1" id="KW-0472">Membrane</keyword>
<dbReference type="Proteomes" id="UP000293347">
    <property type="component" value="Unassembled WGS sequence"/>
</dbReference>
<keyword evidence="1" id="KW-1133">Transmembrane helix</keyword>
<keyword evidence="1" id="KW-0812">Transmembrane</keyword>
<reference evidence="2 3" key="1">
    <citation type="submission" date="2019-02" db="EMBL/GenBank/DDBJ databases">
        <title>Pedobacter sp. RP-1-14 sp. nov., isolated from Arctic soil.</title>
        <authorList>
            <person name="Dahal R.H."/>
        </authorList>
    </citation>
    <scope>NUCLEOTIDE SEQUENCE [LARGE SCALE GENOMIC DNA]</scope>
    <source>
        <strain evidence="2 3">RP-1-14</strain>
    </source>
</reference>
<dbReference type="EMBL" id="SJSL01000001">
    <property type="protein sequence ID" value="TCD03502.1"/>
    <property type="molecule type" value="Genomic_DNA"/>
</dbReference>